<comment type="caution">
    <text evidence="4">The sequence shown here is derived from an EMBL/GenBank/DDBJ whole genome shotgun (WGS) entry which is preliminary data.</text>
</comment>
<organism evidence="4 5">
    <name type="scientific">Oculimacula yallundae</name>
    <dbReference type="NCBI Taxonomy" id="86028"/>
    <lineage>
        <taxon>Eukaryota</taxon>
        <taxon>Fungi</taxon>
        <taxon>Dikarya</taxon>
        <taxon>Ascomycota</taxon>
        <taxon>Pezizomycotina</taxon>
        <taxon>Leotiomycetes</taxon>
        <taxon>Helotiales</taxon>
        <taxon>Ploettnerulaceae</taxon>
        <taxon>Oculimacula</taxon>
    </lineage>
</organism>
<dbReference type="InterPro" id="IPR029058">
    <property type="entry name" value="AB_hydrolase_fold"/>
</dbReference>
<comment type="similarity">
    <text evidence="2">Belongs to the AB hydrolase superfamily. Epoxide hydrolase family.</text>
</comment>
<evidence type="ECO:0000256" key="2">
    <source>
        <dbReference type="ARBA" id="ARBA00038334"/>
    </source>
</evidence>
<sequence>MAASLPPLPLPSGITESYLPSPDLNYHCLTAGQPNKPLILCLHGFPELAYSWRKVMPAIAEEGYHVVAYDQRGYGRTTGWDTREFSSVDLTTFTFTRLVRDAIIFINALGYKEVACVIGHDFGAVAASMCALMRPDIFKSVITMSHPFKGSPTLPFNTRSNPPSPPPKEDIHSTLAALLPPRKAYKWYYSTQPAAAEMDNPKSSLHTFLRGYFHLKSADWSGNTPHPLESWTAPELAKLPYYYVMPLSSGMRESVSLSMANTSPSTVSSQSSRWLPDSELAIYVQEWSRTGFQGGLNWYRVATDPANMKDLELFAGRTIDVPALFISGKQDWGTYQEPGALEKMSEVCTDLRGTELVDGAGHWVQQEQPERVVELVTQFLRHVKVDAISK</sequence>
<dbReference type="Gene3D" id="3.40.50.1820">
    <property type="entry name" value="alpha/beta hydrolase"/>
    <property type="match status" value="1"/>
</dbReference>
<dbReference type="PANTHER" id="PTHR43329">
    <property type="entry name" value="EPOXIDE HYDROLASE"/>
    <property type="match status" value="1"/>
</dbReference>
<evidence type="ECO:0000313" key="4">
    <source>
        <dbReference type="EMBL" id="KAL2062436.1"/>
    </source>
</evidence>
<feature type="domain" description="AB hydrolase-1" evidence="3">
    <location>
        <begin position="37"/>
        <end position="367"/>
    </location>
</feature>
<evidence type="ECO:0000313" key="5">
    <source>
        <dbReference type="Proteomes" id="UP001595075"/>
    </source>
</evidence>
<keyword evidence="1" id="KW-0378">Hydrolase</keyword>
<gene>
    <name evidence="4" type="ORF">VTL71DRAFT_6702</name>
</gene>
<proteinExistence type="inferred from homology"/>
<evidence type="ECO:0000259" key="3">
    <source>
        <dbReference type="Pfam" id="PF00561"/>
    </source>
</evidence>
<evidence type="ECO:0000256" key="1">
    <source>
        <dbReference type="ARBA" id="ARBA00022801"/>
    </source>
</evidence>
<name>A0ABR4BYW5_9HELO</name>
<protein>
    <recommendedName>
        <fullName evidence="3">AB hydrolase-1 domain-containing protein</fullName>
    </recommendedName>
</protein>
<dbReference type="Proteomes" id="UP001595075">
    <property type="component" value="Unassembled WGS sequence"/>
</dbReference>
<keyword evidence="5" id="KW-1185">Reference proteome</keyword>
<dbReference type="InterPro" id="IPR000073">
    <property type="entry name" value="AB_hydrolase_1"/>
</dbReference>
<dbReference type="PRINTS" id="PR00412">
    <property type="entry name" value="EPOXHYDRLASE"/>
</dbReference>
<dbReference type="SUPFAM" id="SSF53474">
    <property type="entry name" value="alpha/beta-Hydrolases"/>
    <property type="match status" value="1"/>
</dbReference>
<dbReference type="InterPro" id="IPR000639">
    <property type="entry name" value="Epox_hydrolase-like"/>
</dbReference>
<reference evidence="4 5" key="1">
    <citation type="journal article" date="2024" name="Commun. Biol.">
        <title>Comparative genomic analysis of thermophilic fungi reveals convergent evolutionary adaptations and gene losses.</title>
        <authorList>
            <person name="Steindorff A.S."/>
            <person name="Aguilar-Pontes M.V."/>
            <person name="Robinson A.J."/>
            <person name="Andreopoulos B."/>
            <person name="LaButti K."/>
            <person name="Kuo A."/>
            <person name="Mondo S."/>
            <person name="Riley R."/>
            <person name="Otillar R."/>
            <person name="Haridas S."/>
            <person name="Lipzen A."/>
            <person name="Grimwood J."/>
            <person name="Schmutz J."/>
            <person name="Clum A."/>
            <person name="Reid I.D."/>
            <person name="Moisan M.C."/>
            <person name="Butler G."/>
            <person name="Nguyen T.T.M."/>
            <person name="Dewar K."/>
            <person name="Conant G."/>
            <person name="Drula E."/>
            <person name="Henrissat B."/>
            <person name="Hansel C."/>
            <person name="Singer S."/>
            <person name="Hutchinson M.I."/>
            <person name="de Vries R.P."/>
            <person name="Natvig D.O."/>
            <person name="Powell A.J."/>
            <person name="Tsang A."/>
            <person name="Grigoriev I.V."/>
        </authorList>
    </citation>
    <scope>NUCLEOTIDE SEQUENCE [LARGE SCALE GENOMIC DNA]</scope>
    <source>
        <strain evidence="4 5">CBS 494.80</strain>
    </source>
</reference>
<dbReference type="Pfam" id="PF00561">
    <property type="entry name" value="Abhydrolase_1"/>
    <property type="match status" value="1"/>
</dbReference>
<accession>A0ABR4BYW5</accession>
<dbReference type="EMBL" id="JAZHXI010000017">
    <property type="protein sequence ID" value="KAL2062436.1"/>
    <property type="molecule type" value="Genomic_DNA"/>
</dbReference>